<gene>
    <name evidence="2" type="ORF">EYF80_034723</name>
</gene>
<dbReference type="EMBL" id="SRLO01000467">
    <property type="protein sequence ID" value="TNN55067.1"/>
    <property type="molecule type" value="Genomic_DNA"/>
</dbReference>
<comment type="caution">
    <text evidence="2">The sequence shown here is derived from an EMBL/GenBank/DDBJ whole genome shotgun (WGS) entry which is preliminary data.</text>
</comment>
<keyword evidence="3" id="KW-1185">Reference proteome</keyword>
<reference evidence="2 3" key="1">
    <citation type="submission" date="2019-03" db="EMBL/GenBank/DDBJ databases">
        <title>First draft genome of Liparis tanakae, snailfish: a comprehensive survey of snailfish specific genes.</title>
        <authorList>
            <person name="Kim W."/>
            <person name="Song I."/>
            <person name="Jeong J.-H."/>
            <person name="Kim D."/>
            <person name="Kim S."/>
            <person name="Ryu S."/>
            <person name="Song J.Y."/>
            <person name="Lee S.K."/>
        </authorList>
    </citation>
    <scope>NUCLEOTIDE SEQUENCE [LARGE SCALE GENOMIC DNA]</scope>
    <source>
        <tissue evidence="2">Muscle</tissue>
    </source>
</reference>
<dbReference type="Proteomes" id="UP000314294">
    <property type="component" value="Unassembled WGS sequence"/>
</dbReference>
<feature type="compositionally biased region" description="Basic residues" evidence="1">
    <location>
        <begin position="51"/>
        <end position="60"/>
    </location>
</feature>
<evidence type="ECO:0000256" key="1">
    <source>
        <dbReference type="SAM" id="MobiDB-lite"/>
    </source>
</evidence>
<name>A0A4Z2GND4_9TELE</name>
<feature type="region of interest" description="Disordered" evidence="1">
    <location>
        <begin position="1"/>
        <end position="92"/>
    </location>
</feature>
<organism evidence="2 3">
    <name type="scientific">Liparis tanakae</name>
    <name type="common">Tanaka's snailfish</name>
    <dbReference type="NCBI Taxonomy" id="230148"/>
    <lineage>
        <taxon>Eukaryota</taxon>
        <taxon>Metazoa</taxon>
        <taxon>Chordata</taxon>
        <taxon>Craniata</taxon>
        <taxon>Vertebrata</taxon>
        <taxon>Euteleostomi</taxon>
        <taxon>Actinopterygii</taxon>
        <taxon>Neopterygii</taxon>
        <taxon>Teleostei</taxon>
        <taxon>Neoteleostei</taxon>
        <taxon>Acanthomorphata</taxon>
        <taxon>Eupercaria</taxon>
        <taxon>Perciformes</taxon>
        <taxon>Cottioidei</taxon>
        <taxon>Cottales</taxon>
        <taxon>Liparidae</taxon>
        <taxon>Liparis</taxon>
    </lineage>
</organism>
<dbReference type="AlphaFoldDB" id="A0A4Z2GND4"/>
<feature type="compositionally biased region" description="Low complexity" evidence="1">
    <location>
        <begin position="62"/>
        <end position="76"/>
    </location>
</feature>
<sequence length="107" mass="12109">MAQSTLCQDDDSNRIQRDLPALSTSSSSNCFSPSFVRKMADDDDSDNHQLSNRKIKRVRKNSAAPSTSSSSRCLTRSAKRKMADCDDSDNQHLTNHKMKRVRFFVSH</sequence>
<accession>A0A4Z2GND4</accession>
<evidence type="ECO:0000313" key="3">
    <source>
        <dbReference type="Proteomes" id="UP000314294"/>
    </source>
</evidence>
<evidence type="ECO:0000313" key="2">
    <source>
        <dbReference type="EMBL" id="TNN55067.1"/>
    </source>
</evidence>
<protein>
    <submittedName>
        <fullName evidence="2">Uncharacterized protein</fullName>
    </submittedName>
</protein>
<proteinExistence type="predicted"/>
<feature type="compositionally biased region" description="Low complexity" evidence="1">
    <location>
        <begin position="23"/>
        <end position="34"/>
    </location>
</feature>